<feature type="binding site" evidence="10">
    <location>
        <position position="33"/>
    </location>
    <ligand>
        <name>ATP</name>
        <dbReference type="ChEBI" id="CHEBI:30616"/>
    </ligand>
</feature>
<dbReference type="PROSITE" id="PS50011">
    <property type="entry name" value="PROTEIN_KINASE_DOM"/>
    <property type="match status" value="1"/>
</dbReference>
<dbReference type="SUPFAM" id="SSF48371">
    <property type="entry name" value="ARM repeat"/>
    <property type="match status" value="1"/>
</dbReference>
<dbReference type="EMBL" id="CAKKTJ010000163">
    <property type="protein sequence ID" value="CAH0476804.1"/>
    <property type="molecule type" value="Genomic_DNA"/>
</dbReference>
<dbReference type="InterPro" id="IPR011989">
    <property type="entry name" value="ARM-like"/>
</dbReference>
<dbReference type="InterPro" id="IPR008271">
    <property type="entry name" value="Ser/Thr_kinase_AS"/>
</dbReference>
<evidence type="ECO:0000256" key="3">
    <source>
        <dbReference type="ARBA" id="ARBA00022679"/>
    </source>
</evidence>
<evidence type="ECO:0000256" key="10">
    <source>
        <dbReference type="PROSITE-ProRule" id="PRU10141"/>
    </source>
</evidence>
<dbReference type="InterPro" id="IPR017441">
    <property type="entry name" value="Protein_kinase_ATP_BS"/>
</dbReference>
<proteinExistence type="predicted"/>
<evidence type="ECO:0000313" key="14">
    <source>
        <dbReference type="Proteomes" id="UP001158986"/>
    </source>
</evidence>
<evidence type="ECO:0000256" key="9">
    <source>
        <dbReference type="ARBA" id="ARBA00048679"/>
    </source>
</evidence>
<evidence type="ECO:0000256" key="8">
    <source>
        <dbReference type="ARBA" id="ARBA00047899"/>
    </source>
</evidence>
<dbReference type="InterPro" id="IPR000719">
    <property type="entry name" value="Prot_kinase_dom"/>
</dbReference>
<dbReference type="GO" id="GO:0005524">
    <property type="term" value="F:ATP binding"/>
    <property type="evidence" value="ECO:0007669"/>
    <property type="project" value="UniProtKB-UniRule"/>
</dbReference>
<dbReference type="InterPro" id="IPR000357">
    <property type="entry name" value="HEAT"/>
</dbReference>
<dbReference type="Pfam" id="PF00069">
    <property type="entry name" value="Pkinase"/>
    <property type="match status" value="2"/>
</dbReference>
<dbReference type="Pfam" id="PF13513">
    <property type="entry name" value="HEAT_EZ"/>
    <property type="match status" value="1"/>
</dbReference>
<dbReference type="EMBL" id="CAKLCB010000348">
    <property type="protein sequence ID" value="CAH0520302.1"/>
    <property type="molecule type" value="Genomic_DNA"/>
</dbReference>
<protein>
    <recommendedName>
        <fullName evidence="1">non-specific serine/threonine protein kinase</fullName>
        <ecNumber evidence="1">2.7.11.1</ecNumber>
    </recommendedName>
</protein>
<dbReference type="FunFam" id="3.30.200.20:FF:000042">
    <property type="entry name" value="Aurora kinase A"/>
    <property type="match status" value="1"/>
</dbReference>
<keyword evidence="7 10" id="KW-0067">ATP-binding</keyword>
<organism evidence="12 15">
    <name type="scientific">Peronospora belbahrii</name>
    <dbReference type="NCBI Taxonomy" id="622444"/>
    <lineage>
        <taxon>Eukaryota</taxon>
        <taxon>Sar</taxon>
        <taxon>Stramenopiles</taxon>
        <taxon>Oomycota</taxon>
        <taxon>Peronosporomycetes</taxon>
        <taxon>Peronosporales</taxon>
        <taxon>Peronosporaceae</taxon>
        <taxon>Peronospora</taxon>
    </lineage>
</organism>
<evidence type="ECO:0000313" key="12">
    <source>
        <dbReference type="EMBL" id="CAH0476804.1"/>
    </source>
</evidence>
<dbReference type="PANTHER" id="PTHR22983">
    <property type="entry name" value="PROTEIN KINASE RELATED"/>
    <property type="match status" value="1"/>
</dbReference>
<reference evidence="12 14" key="1">
    <citation type="submission" date="2021-11" db="EMBL/GenBank/DDBJ databases">
        <authorList>
            <person name="Islam A."/>
            <person name="Islam S."/>
            <person name="Flora M.S."/>
            <person name="Rahman M."/>
            <person name="Ziaur R.M."/>
            <person name="Epstein J.H."/>
            <person name="Hassan M."/>
            <person name="Klassen M."/>
            <person name="Woodard K."/>
            <person name="Webb A."/>
            <person name="Webby R.J."/>
            <person name="El Zowalaty M.E."/>
        </authorList>
    </citation>
    <scope>NUCLEOTIDE SEQUENCE</scope>
    <source>
        <strain evidence="13">Pbs1</strain>
        <strain evidence="12">Pbs3</strain>
    </source>
</reference>
<keyword evidence="14" id="KW-1185">Reference proteome</keyword>
<dbReference type="PANTHER" id="PTHR22983:SF6">
    <property type="entry name" value="SERINE_THREONINE-PROTEIN KINASE 36"/>
    <property type="match status" value="1"/>
</dbReference>
<comment type="catalytic activity">
    <reaction evidence="9">
        <text>L-seryl-[protein] + ATP = O-phospho-L-seryl-[protein] + ADP + H(+)</text>
        <dbReference type="Rhea" id="RHEA:17989"/>
        <dbReference type="Rhea" id="RHEA-COMP:9863"/>
        <dbReference type="Rhea" id="RHEA-COMP:11604"/>
        <dbReference type="ChEBI" id="CHEBI:15378"/>
        <dbReference type="ChEBI" id="CHEBI:29999"/>
        <dbReference type="ChEBI" id="CHEBI:30616"/>
        <dbReference type="ChEBI" id="CHEBI:83421"/>
        <dbReference type="ChEBI" id="CHEBI:456216"/>
        <dbReference type="EC" id="2.7.11.1"/>
    </reaction>
</comment>
<dbReference type="InterPro" id="IPR016024">
    <property type="entry name" value="ARM-type_fold"/>
</dbReference>
<dbReference type="InterPro" id="IPR000225">
    <property type="entry name" value="Armadillo"/>
</dbReference>
<dbReference type="Gene3D" id="1.25.10.10">
    <property type="entry name" value="Leucine-rich Repeat Variant"/>
    <property type="match status" value="1"/>
</dbReference>
<dbReference type="SUPFAM" id="SSF56112">
    <property type="entry name" value="Protein kinase-like (PK-like)"/>
    <property type="match status" value="1"/>
</dbReference>
<keyword evidence="2" id="KW-0723">Serine/threonine-protein kinase</keyword>
<dbReference type="Pfam" id="PF02985">
    <property type="entry name" value="HEAT"/>
    <property type="match status" value="1"/>
</dbReference>
<comment type="catalytic activity">
    <reaction evidence="8">
        <text>L-threonyl-[protein] + ATP = O-phospho-L-threonyl-[protein] + ADP + H(+)</text>
        <dbReference type="Rhea" id="RHEA:46608"/>
        <dbReference type="Rhea" id="RHEA-COMP:11060"/>
        <dbReference type="Rhea" id="RHEA-COMP:11605"/>
        <dbReference type="ChEBI" id="CHEBI:15378"/>
        <dbReference type="ChEBI" id="CHEBI:30013"/>
        <dbReference type="ChEBI" id="CHEBI:30616"/>
        <dbReference type="ChEBI" id="CHEBI:61977"/>
        <dbReference type="ChEBI" id="CHEBI:456216"/>
        <dbReference type="EC" id="2.7.11.1"/>
    </reaction>
</comment>
<dbReference type="SMART" id="SM00220">
    <property type="entry name" value="S_TKc"/>
    <property type="match status" value="1"/>
</dbReference>
<keyword evidence="3" id="KW-0808">Transferase</keyword>
<dbReference type="PROSITE" id="PS00108">
    <property type="entry name" value="PROTEIN_KINASE_ST"/>
    <property type="match status" value="1"/>
</dbReference>
<keyword evidence="4" id="KW-0677">Repeat</keyword>
<dbReference type="GO" id="GO:0004674">
    <property type="term" value="F:protein serine/threonine kinase activity"/>
    <property type="evidence" value="ECO:0007669"/>
    <property type="project" value="UniProtKB-KW"/>
</dbReference>
<dbReference type="SMART" id="SM00185">
    <property type="entry name" value="ARM"/>
    <property type="match status" value="2"/>
</dbReference>
<dbReference type="PROSITE" id="PS00107">
    <property type="entry name" value="PROTEIN_KINASE_ATP"/>
    <property type="match status" value="1"/>
</dbReference>
<dbReference type="InterPro" id="IPR011009">
    <property type="entry name" value="Kinase-like_dom_sf"/>
</dbReference>
<comment type="caution">
    <text evidence="12">The sequence shown here is derived from an EMBL/GenBank/DDBJ whole genome shotgun (WGS) entry which is preliminary data.</text>
</comment>
<evidence type="ECO:0000256" key="5">
    <source>
        <dbReference type="ARBA" id="ARBA00022741"/>
    </source>
</evidence>
<name>A0AAU9KWJ4_9STRA</name>
<evidence type="ECO:0000313" key="13">
    <source>
        <dbReference type="EMBL" id="CAH0520302.1"/>
    </source>
</evidence>
<evidence type="ECO:0000256" key="7">
    <source>
        <dbReference type="ARBA" id="ARBA00022840"/>
    </source>
</evidence>
<evidence type="ECO:0000256" key="1">
    <source>
        <dbReference type="ARBA" id="ARBA00012513"/>
    </source>
</evidence>
<dbReference type="Proteomes" id="UP001160483">
    <property type="component" value="Unassembled WGS sequence"/>
</dbReference>
<accession>A0AAU9KWJ4</accession>
<evidence type="ECO:0000313" key="15">
    <source>
        <dbReference type="Proteomes" id="UP001160483"/>
    </source>
</evidence>
<dbReference type="Proteomes" id="UP001158986">
    <property type="component" value="Unassembled WGS sequence"/>
</dbReference>
<keyword evidence="6" id="KW-0418">Kinase</keyword>
<feature type="domain" description="Protein kinase" evidence="11">
    <location>
        <begin position="4"/>
        <end position="229"/>
    </location>
</feature>
<keyword evidence="5 10" id="KW-0547">Nucleotide-binding</keyword>
<evidence type="ECO:0000256" key="4">
    <source>
        <dbReference type="ARBA" id="ARBA00022737"/>
    </source>
</evidence>
<evidence type="ECO:0000256" key="2">
    <source>
        <dbReference type="ARBA" id="ARBA00022527"/>
    </source>
</evidence>
<dbReference type="Gene3D" id="1.10.510.10">
    <property type="entry name" value="Transferase(Phosphotransferase) domain 1"/>
    <property type="match status" value="1"/>
</dbReference>
<evidence type="ECO:0000256" key="6">
    <source>
        <dbReference type="ARBA" id="ARBA00022777"/>
    </source>
</evidence>
<dbReference type="EC" id="2.7.11.1" evidence="1"/>
<evidence type="ECO:0000259" key="11">
    <source>
        <dbReference type="PROSITE" id="PS50011"/>
    </source>
</evidence>
<sequence length="1317" mass="147772">MDNYHILERIGEGSFGKVYRGRRKYSGHIVALKFVTKQGKSARELHNLRQEIQILQQLEHCNIIAIMDFFETDREFCIVTEYAQGDLFQILEDEQKLPELVIQKITIQLLQALSVLHANCIIHRDLKPPNILIGSKEQIKVCDFGFARAMPDDSSILKSIKGVILYELAVGRPPFDTDKIVALMQMIICEDIKYPATMSMNFQSFLKGLLKKDPSERLTWPEIFKHPFVQETPDQVETRLQLERQVRALPRFFQDKEKCEKEEEEVEEEKEEEEETVKPIIERLHLCDEWNRCDPEIGKHLPTPELSEQDDITFDQVLSTNQSSSHSPFVSLETNKSAAHFETFLGVWDRSSKEMDVKNVDAELMATPWFTNAVSLLPAIPYQELTNDTTIKIGSLLHLLNRSLVLVLNNIDSIVDFSGLLEINNNLHRFLTHLVDASEEMIANKEQVSDVIYKSVRCCMTCTTIVNEADIVVEEKHFDYREFCNADVALVSQMLYKTNTVVATSHSKALKWLGSMIDGSQSLVVLLEVIHASGTIQILCEILHASGISRVSGGSSMLNDGQELGLYALFALAAFVQPDAKCWGPLQLFPVMSLIRDDSVPMKSSGLQDVKHLYKLCVKIHTEVGSQLLNSGGISNLISLLGDEIAERGSYDGDTDVEEDDDANQSTISCILKILVHACRASSSLSKKLTITKVVLQNRGDSDILTILLWGTTSAGLHKNEQYFATELLSVFLRRGILSKPQIWRCAQTLFPLLLNVTHTALLSALSSFFAEVIEICNIDESVLGSDGNPDGLDPQSMELWNLVVHGALTQRCSDAIFHLFSNSATGGEVESIRKPQVLTNYNLRSQGLLDSGIVFLLRVASKALSQAPSRSQNEEEGVTMSVKITMFLDVFMHDRVWKVFEDMMASGGGDQLSPWGLFCFLKLLRIVQEIQCDVTQIKVAHLLQHLVNALELKHIEHLFYWPEVVGGGSNAVKALVHAIVKVLGIPFMRNVSEELLVNTQEILYNSKCVEKLLGVLCYVLSTRELQLETSVLELPVSFLSRLVTSSSHFGLQFVEADGMLIIKECIALCSNCSPSLLIDLLMIVSQLARSSETYYTCILTANLLPQIYELLQHPDAMVRAKTLNCIGNLCRHSTLFYHHLITPLDEHSATDTVLDGMIRALSDSENYVRRFACSAIGNAAFHSSELYNALRRAIPLLVQNLHDGTEKTRSNAAGALGNFVRNSEELYKDLCASQVPWKLLELAMTEMNTATRRIVIFSLGNFCAYPECLNMLIDTEPNFIDTLQCLYDKVLVDEVSRRNICCIFSAIEALDLLETE</sequence>
<gene>
    <name evidence="13" type="ORF">PBS001_LOCUS6790</name>
    <name evidence="12" type="ORF">PBS003_LOCUS3572</name>
</gene>
<dbReference type="GO" id="GO:0005737">
    <property type="term" value="C:cytoplasm"/>
    <property type="evidence" value="ECO:0007669"/>
    <property type="project" value="TreeGrafter"/>
</dbReference>